<dbReference type="GO" id="GO:0046677">
    <property type="term" value="P:response to antibiotic"/>
    <property type="evidence" value="ECO:0007669"/>
    <property type="project" value="UniProtKB-KW"/>
</dbReference>
<dbReference type="PANTHER" id="PTHR43823:SF3">
    <property type="entry name" value="MULTIDRUG EXPORT PROTEIN MEPA"/>
    <property type="match status" value="1"/>
</dbReference>
<gene>
    <name evidence="11" type="ORF">IV49_GL001962</name>
</gene>
<protein>
    <recommendedName>
        <fullName evidence="3">Multidrug export protein MepA</fullName>
    </recommendedName>
</protein>
<evidence type="ECO:0000256" key="6">
    <source>
        <dbReference type="ARBA" id="ARBA00022692"/>
    </source>
</evidence>
<evidence type="ECO:0000313" key="11">
    <source>
        <dbReference type="EMBL" id="KRN50643.1"/>
    </source>
</evidence>
<dbReference type="PATRIC" id="fig|1410657.5.peg.2026"/>
<evidence type="ECO:0000256" key="5">
    <source>
        <dbReference type="ARBA" id="ARBA00022475"/>
    </source>
</evidence>
<feature type="transmembrane region" description="Helical" evidence="10">
    <location>
        <begin position="327"/>
        <end position="348"/>
    </location>
</feature>
<evidence type="ECO:0000256" key="7">
    <source>
        <dbReference type="ARBA" id="ARBA00022989"/>
    </source>
</evidence>
<feature type="transmembrane region" description="Helical" evidence="10">
    <location>
        <begin position="396"/>
        <end position="417"/>
    </location>
</feature>
<dbReference type="GO" id="GO:0042910">
    <property type="term" value="F:xenobiotic transmembrane transporter activity"/>
    <property type="evidence" value="ECO:0007669"/>
    <property type="project" value="InterPro"/>
</dbReference>
<evidence type="ECO:0000256" key="1">
    <source>
        <dbReference type="ARBA" id="ARBA00004651"/>
    </source>
</evidence>
<evidence type="ECO:0000256" key="4">
    <source>
        <dbReference type="ARBA" id="ARBA00022448"/>
    </source>
</evidence>
<keyword evidence="12" id="KW-1185">Reference proteome</keyword>
<name>A0A0R2HC52_9FIRM</name>
<proteinExistence type="inferred from homology"/>
<feature type="transmembrane region" description="Helical" evidence="10">
    <location>
        <begin position="103"/>
        <end position="127"/>
    </location>
</feature>
<dbReference type="InterPro" id="IPR045070">
    <property type="entry name" value="MATE_MepA-like"/>
</dbReference>
<dbReference type="GO" id="GO:0015297">
    <property type="term" value="F:antiporter activity"/>
    <property type="evidence" value="ECO:0007669"/>
    <property type="project" value="InterPro"/>
</dbReference>
<dbReference type="Pfam" id="PF01554">
    <property type="entry name" value="MatE"/>
    <property type="match status" value="2"/>
</dbReference>
<evidence type="ECO:0000256" key="10">
    <source>
        <dbReference type="SAM" id="Phobius"/>
    </source>
</evidence>
<keyword evidence="7 10" id="KW-1133">Transmembrane helix</keyword>
<dbReference type="NCBIfam" id="TIGR00797">
    <property type="entry name" value="matE"/>
    <property type="match status" value="1"/>
</dbReference>
<comment type="subcellular location">
    <subcellularLocation>
        <location evidence="1">Cell membrane</location>
        <topology evidence="1">Multi-pass membrane protein</topology>
    </subcellularLocation>
</comment>
<evidence type="ECO:0000256" key="9">
    <source>
        <dbReference type="ARBA" id="ARBA00023251"/>
    </source>
</evidence>
<feature type="transmembrane region" description="Helical" evidence="10">
    <location>
        <begin position="27"/>
        <end position="48"/>
    </location>
</feature>
<dbReference type="EMBL" id="JQBL01000007">
    <property type="protein sequence ID" value="KRN50643.1"/>
    <property type="molecule type" value="Genomic_DNA"/>
</dbReference>
<feature type="transmembrane region" description="Helical" evidence="10">
    <location>
        <begin position="280"/>
        <end position="306"/>
    </location>
</feature>
<dbReference type="Proteomes" id="UP000051841">
    <property type="component" value="Unassembled WGS sequence"/>
</dbReference>
<dbReference type="PANTHER" id="PTHR43823">
    <property type="entry name" value="SPORULATION PROTEIN YKVU"/>
    <property type="match status" value="1"/>
</dbReference>
<evidence type="ECO:0000256" key="2">
    <source>
        <dbReference type="ARBA" id="ARBA00008417"/>
    </source>
</evidence>
<evidence type="ECO:0000313" key="12">
    <source>
        <dbReference type="Proteomes" id="UP000051841"/>
    </source>
</evidence>
<keyword evidence="9" id="KW-0046">Antibiotic resistance</keyword>
<dbReference type="InterPro" id="IPR002528">
    <property type="entry name" value="MATE_fam"/>
</dbReference>
<feature type="transmembrane region" description="Helical" evidence="10">
    <location>
        <begin position="368"/>
        <end position="389"/>
    </location>
</feature>
<feature type="transmembrane region" description="Helical" evidence="10">
    <location>
        <begin position="60"/>
        <end position="82"/>
    </location>
</feature>
<keyword evidence="8 10" id="KW-0472">Membrane</keyword>
<dbReference type="InterPro" id="IPR051327">
    <property type="entry name" value="MATE_MepA_subfamily"/>
</dbReference>
<dbReference type="AlphaFoldDB" id="A0A0R2HC52"/>
<keyword evidence="4" id="KW-0813">Transport</keyword>
<comment type="caution">
    <text evidence="11">The sequence shown here is derived from an EMBL/GenBank/DDBJ whole genome shotgun (WGS) entry which is preliminary data.</text>
</comment>
<reference evidence="11 12" key="1">
    <citation type="journal article" date="2015" name="Genome Announc.">
        <title>Expanding the biotechnology potential of lactobacilli through comparative genomics of 213 strains and associated genera.</title>
        <authorList>
            <person name="Sun Z."/>
            <person name="Harris H.M."/>
            <person name="McCann A."/>
            <person name="Guo C."/>
            <person name="Argimon S."/>
            <person name="Zhang W."/>
            <person name="Yang X."/>
            <person name="Jeffery I.B."/>
            <person name="Cooney J.C."/>
            <person name="Kagawa T.F."/>
            <person name="Liu W."/>
            <person name="Song Y."/>
            <person name="Salvetti E."/>
            <person name="Wrobel A."/>
            <person name="Rasinkangas P."/>
            <person name="Parkhill J."/>
            <person name="Rea M.C."/>
            <person name="O'Sullivan O."/>
            <person name="Ritari J."/>
            <person name="Douillard F.P."/>
            <person name="Paul Ross R."/>
            <person name="Yang R."/>
            <person name="Briner A.E."/>
            <person name="Felis G.E."/>
            <person name="de Vos W.M."/>
            <person name="Barrangou R."/>
            <person name="Klaenhammer T.R."/>
            <person name="Caufield P.W."/>
            <person name="Cui Y."/>
            <person name="Zhang H."/>
            <person name="O'Toole P.W."/>
        </authorList>
    </citation>
    <scope>NUCLEOTIDE SEQUENCE [LARGE SCALE GENOMIC DNA]</scope>
    <source>
        <strain evidence="11 12">DSM 20405</strain>
    </source>
</reference>
<keyword evidence="6 10" id="KW-0812">Transmembrane</keyword>
<organism evidence="11 12">
    <name type="scientific">Kandleria vitulina DSM 20405</name>
    <dbReference type="NCBI Taxonomy" id="1410657"/>
    <lineage>
        <taxon>Bacteria</taxon>
        <taxon>Bacillati</taxon>
        <taxon>Bacillota</taxon>
        <taxon>Erysipelotrichia</taxon>
        <taxon>Erysipelotrichales</taxon>
        <taxon>Coprobacillaceae</taxon>
        <taxon>Kandleria</taxon>
    </lineage>
</organism>
<feature type="transmembrane region" description="Helical" evidence="10">
    <location>
        <begin position="176"/>
        <end position="197"/>
    </location>
</feature>
<accession>A0A0R2HC52</accession>
<feature type="transmembrane region" description="Helical" evidence="10">
    <location>
        <begin position="203"/>
        <end position="226"/>
    </location>
</feature>
<evidence type="ECO:0000256" key="3">
    <source>
        <dbReference type="ARBA" id="ARBA00022106"/>
    </source>
</evidence>
<sequence length="469" mass="50943">MQKRGDYMDAKERKQYDQLIRTPITKIIPVLAIPTVISMMIGMIYNLVDAYFVGMLGTSAAAAIGILMSIQAVFQAVGFMCGHGSGSRISVLLGKGKKELADVYASTGFLASIVASSIITILAMMMISPLMVFLGSTKTILPYARIYGFYILLSGPALSASCVLNNIMRYEGKASLAMVGLVSGGVLNMIGDPIFMFGLKMGIHGAGLSTALSQYISFGILLYMFISKKTMTSISLKKAKGFGEELTRIMQNGTPSLIRQMLNSLSTMSLNIIAKPYGDAAIAGMTIVGRIVMFFASTMVGIGQAYQPVAAFNYGAKKYKRIREGFLVTWVLGETVLGIFAIIAFINPEPLILLFRNDPRVLAIGKNALRFHCIALIASPLSVVSNMMFQSIGESAIASFLAALRSGIYYIPILFILSRLLGILGIQSAQMVADILTTLTCIPFLVKFFRELPKKNMHVKMDDDYKHSS</sequence>
<dbReference type="CDD" id="cd13143">
    <property type="entry name" value="MATE_MepA_like"/>
    <property type="match status" value="1"/>
</dbReference>
<comment type="similarity">
    <text evidence="2">Belongs to the multi antimicrobial extrusion (MATE) (TC 2.A.66.1) family. MepA subfamily.</text>
</comment>
<feature type="transmembrane region" description="Helical" evidence="10">
    <location>
        <begin position="147"/>
        <end position="164"/>
    </location>
</feature>
<keyword evidence="5" id="KW-1003">Cell membrane</keyword>
<dbReference type="GO" id="GO:0005886">
    <property type="term" value="C:plasma membrane"/>
    <property type="evidence" value="ECO:0007669"/>
    <property type="project" value="UniProtKB-SubCell"/>
</dbReference>
<dbReference type="PIRSF" id="PIRSF006603">
    <property type="entry name" value="DinF"/>
    <property type="match status" value="1"/>
</dbReference>
<evidence type="ECO:0000256" key="8">
    <source>
        <dbReference type="ARBA" id="ARBA00023136"/>
    </source>
</evidence>
<dbReference type="InterPro" id="IPR048279">
    <property type="entry name" value="MdtK-like"/>
</dbReference>